<dbReference type="AlphaFoldDB" id="A0A7R9YVQ9"/>
<protein>
    <recommendedName>
        <fullName evidence="4">Protein FAM221A</fullName>
    </recommendedName>
</protein>
<proteinExistence type="inferred from homology"/>
<evidence type="ECO:0000256" key="2">
    <source>
        <dbReference type="SAM" id="MobiDB-lite"/>
    </source>
</evidence>
<dbReference type="PANTHER" id="PTHR31214:SF3">
    <property type="entry name" value="PROTEIN FAM221B"/>
    <property type="match status" value="1"/>
</dbReference>
<evidence type="ECO:0008006" key="4">
    <source>
        <dbReference type="Google" id="ProtNLM"/>
    </source>
</evidence>
<accession>A0A7R9YVQ9</accession>
<evidence type="ECO:0000313" key="3">
    <source>
        <dbReference type="EMBL" id="CAD8289552.1"/>
    </source>
</evidence>
<gene>
    <name evidence="3" type="ORF">CEUR00632_LOCUS9591</name>
</gene>
<dbReference type="Pfam" id="PF14753">
    <property type="entry name" value="FAM221"/>
    <property type="match status" value="2"/>
</dbReference>
<name>A0A7R9YVQ9_9CHLO</name>
<reference evidence="3" key="1">
    <citation type="submission" date="2021-01" db="EMBL/GenBank/DDBJ databases">
        <authorList>
            <person name="Corre E."/>
            <person name="Pelletier E."/>
            <person name="Niang G."/>
            <person name="Scheremetjew M."/>
            <person name="Finn R."/>
            <person name="Kale V."/>
            <person name="Holt S."/>
            <person name="Cochrane G."/>
            <person name="Meng A."/>
            <person name="Brown T."/>
            <person name="Cohen L."/>
        </authorList>
    </citation>
    <scope>NUCLEOTIDE SEQUENCE</scope>
    <source>
        <strain evidence="3">CCMP219</strain>
    </source>
</reference>
<sequence length="255" mass="27914">MLGQARSRSQVADGVAKHGVAPGGRAMIDLEAAAAVHAIENGTYATWRSQKGEDCTRVGPGARCFCGHAFEEHQFLSSRAPAPRCCSCACGGFSFVPQRPEEVGEWWLPRRKGFNVHTWRAKCRCGHAHDVHEPLYKRCLSCGCSTFQSNFACLVCDGKWEEHETVFETTRERIAAGRPVGDAFKPLADDAELQKMVFSNDTSSVSHGSRLRPPQVSPRKAEKSVRIMHASSGGAVQDIGVANRWGRVMSKAVEK</sequence>
<feature type="region of interest" description="Disordered" evidence="2">
    <location>
        <begin position="202"/>
        <end position="222"/>
    </location>
</feature>
<evidence type="ECO:0000256" key="1">
    <source>
        <dbReference type="ARBA" id="ARBA00011026"/>
    </source>
</evidence>
<comment type="similarity">
    <text evidence="1">Belongs to the FAM221 family.</text>
</comment>
<organism evidence="3">
    <name type="scientific">Chlamydomonas euryale</name>
    <dbReference type="NCBI Taxonomy" id="1486919"/>
    <lineage>
        <taxon>Eukaryota</taxon>
        <taxon>Viridiplantae</taxon>
        <taxon>Chlorophyta</taxon>
        <taxon>core chlorophytes</taxon>
        <taxon>Chlorophyceae</taxon>
        <taxon>CS clade</taxon>
        <taxon>Chlamydomonadales</taxon>
        <taxon>Chlamydomonadaceae</taxon>
        <taxon>Chlamydomonas</taxon>
    </lineage>
</organism>
<dbReference type="PANTHER" id="PTHR31214">
    <property type="entry name" value="PROTEIN FAM221A-RELATED"/>
    <property type="match status" value="1"/>
</dbReference>
<dbReference type="InterPro" id="IPR026755">
    <property type="entry name" value="Fam221a/b"/>
</dbReference>
<dbReference type="EMBL" id="HBEC01020602">
    <property type="protein sequence ID" value="CAD8289552.1"/>
    <property type="molecule type" value="Transcribed_RNA"/>
</dbReference>